<proteinExistence type="predicted"/>
<dbReference type="EMBL" id="JAKZEL010000001">
    <property type="protein sequence ID" value="KAI4548452.1"/>
    <property type="molecule type" value="Genomic_DNA"/>
</dbReference>
<dbReference type="Proteomes" id="UP001214576">
    <property type="component" value="Unassembled WGS sequence"/>
</dbReference>
<accession>A0AAD4UPA4</accession>
<gene>
    <name evidence="1" type="ORF">MG293_000782</name>
</gene>
<organism evidence="1 2">
    <name type="scientific">Ovis ammon polii</name>
    <dbReference type="NCBI Taxonomy" id="230172"/>
    <lineage>
        <taxon>Eukaryota</taxon>
        <taxon>Metazoa</taxon>
        <taxon>Chordata</taxon>
        <taxon>Craniata</taxon>
        <taxon>Vertebrata</taxon>
        <taxon>Euteleostomi</taxon>
        <taxon>Mammalia</taxon>
        <taxon>Eutheria</taxon>
        <taxon>Laurasiatheria</taxon>
        <taxon>Artiodactyla</taxon>
        <taxon>Ruminantia</taxon>
        <taxon>Pecora</taxon>
        <taxon>Bovidae</taxon>
        <taxon>Caprinae</taxon>
        <taxon>Ovis</taxon>
    </lineage>
</organism>
<comment type="caution">
    <text evidence="1">The sequence shown here is derived from an EMBL/GenBank/DDBJ whole genome shotgun (WGS) entry which is preliminary data.</text>
</comment>
<keyword evidence="2" id="KW-1185">Reference proteome</keyword>
<reference evidence="1" key="1">
    <citation type="submission" date="2022-03" db="EMBL/GenBank/DDBJ databases">
        <title>Genomic analyses of argali, domestic sheep and their hybrids provide insights into chromosomal evolution, heterosis and genetic basis of agronomic traits.</title>
        <authorList>
            <person name="Li M."/>
        </authorList>
    </citation>
    <scope>NUCLEOTIDE SEQUENCE</scope>
    <source>
        <strain evidence="1">CAU-MHL-2022a</strain>
        <tissue evidence="1">Skin</tissue>
    </source>
</reference>
<sequence length="181" mass="20724">MLKKQLLLLDHGKVYKKSNYCGTEGEKNERDSEFYNTGNQSLFLQIVSFYHLISSAFGLRLEFYHQFSWGSSLQTAYIGRLTMKLEHPRVLVSMAKFHNFCCTLPITLLHYEYIVVFDDYNFWYEIASNLCGKSHFQMVKSEVNELISSVFSNLGFPDDPVLKNPHADTGDASGVGNDNPL</sequence>
<dbReference type="AlphaFoldDB" id="A0AAD4UPA4"/>
<evidence type="ECO:0000313" key="2">
    <source>
        <dbReference type="Proteomes" id="UP001214576"/>
    </source>
</evidence>
<protein>
    <submittedName>
        <fullName evidence="1">Uncharacterized protein</fullName>
    </submittedName>
</protein>
<evidence type="ECO:0000313" key="1">
    <source>
        <dbReference type="EMBL" id="KAI4548452.1"/>
    </source>
</evidence>
<name>A0AAD4UPA4_OVIAM</name>